<dbReference type="EMBL" id="MU117978">
    <property type="protein sequence ID" value="KAF9651157.1"/>
    <property type="molecule type" value="Genomic_DNA"/>
</dbReference>
<keyword evidence="2" id="KW-1185">Reference proteome</keyword>
<comment type="caution">
    <text evidence="1">The sequence shown here is derived from an EMBL/GenBank/DDBJ whole genome shotgun (WGS) entry which is preliminary data.</text>
</comment>
<evidence type="ECO:0000313" key="1">
    <source>
        <dbReference type="EMBL" id="KAF9651157.1"/>
    </source>
</evidence>
<protein>
    <submittedName>
        <fullName evidence="1">Uncharacterized protein</fullName>
    </submittedName>
</protein>
<evidence type="ECO:0000313" key="2">
    <source>
        <dbReference type="Proteomes" id="UP000886501"/>
    </source>
</evidence>
<gene>
    <name evidence="1" type="ORF">BDM02DRAFT_978593</name>
</gene>
<proteinExistence type="predicted"/>
<name>A0ACB6ZNQ2_THEGA</name>
<sequence length="957" mass="104535">MAAPASTASAPFSRLQLAAALLEYDNDLSNPDCPFRSAADSAIFAQFRQHKEERARSAMPRHSTDHLAVKLPSDRGSVAGRESALDNYDSRRSRASIDVLRNPFSPTEGDVEEGEEENMDDLDLESWGLNDLLGDKGKEKGSRRKPNNRLSKPHEIQNSKGPLSPGLGPRAVSMGNFDNIGFGGVIVDDLSIKPEPRAGTEFLHERKRRASFGSPLDLAGMNVPDITLAQARRKSAYGLLESQPEPGPSSLHSVPFPSSPSHTDDEPGAGIPRHGRTYSSVSRASRLHPVPEEPGRRPRFDSQGNRIKTTAPPQAANDENNPFAIRPPSPSRSSRFDPKAVAHTRTVSNASMGSRVLLDDATSAHRSMPRRYPSRMDLLRPKVLIMPSPLQNSEQNARPPSPTVRDGFQLSRDGPPLPAGARAVRKSMAFEELPPPNPFTPNSRATLSLAQLTFRGGLHTQDIGYSENAGMPRALADGEQARPPSPEIEEIPIIAVPPVEKKDRRGPGKLYGKSLIDDLEARKAEMRGKRRVFTGDERPSMMARSSTYSTLIDPNSLNRPVPHRLGTSNSSQGLTRRKTLLNFDEDKLVPPDLNRKSTTLGPRASNARSVFGTDHIWEREMTKLREMEVMERETTGLSPEPPATTPTNSNVDPSEASPRPRSQAPTNILPEIPKVSTRKGPPPPRDDDDDEESDSDNSDTSRSERSQPKEAEGDTKWFSDEEKPAAPVRTVGSGPRYPPATQKPKDTPTPPADDSDEDVPLAATVGKAVQRATKAAAEEESDEDKPLNALIDKTKSKLFLGVPGIGQPIKGGDDDEDEDDQPLGLRASQLNPRTSQNWLGRSGGDDEDDDVPLGLHPEHQRRTQYQMFTQQQQFAQQQMMMQAQLQSSMMFTQPSFMGSGFFGPPVGMSMGMGMGMGMGPMMVPPVAPGTPPPVQDPAKFGRVDAWRRDVAVEGEPI</sequence>
<dbReference type="Proteomes" id="UP000886501">
    <property type="component" value="Unassembled WGS sequence"/>
</dbReference>
<reference evidence="1" key="1">
    <citation type="submission" date="2019-10" db="EMBL/GenBank/DDBJ databases">
        <authorList>
            <consortium name="DOE Joint Genome Institute"/>
            <person name="Kuo A."/>
            <person name="Miyauchi S."/>
            <person name="Kiss E."/>
            <person name="Drula E."/>
            <person name="Kohler A."/>
            <person name="Sanchez-Garcia M."/>
            <person name="Andreopoulos B."/>
            <person name="Barry K.W."/>
            <person name="Bonito G."/>
            <person name="Buee M."/>
            <person name="Carver A."/>
            <person name="Chen C."/>
            <person name="Cichocki N."/>
            <person name="Clum A."/>
            <person name="Culley D."/>
            <person name="Crous P.W."/>
            <person name="Fauchery L."/>
            <person name="Girlanda M."/>
            <person name="Hayes R."/>
            <person name="Keri Z."/>
            <person name="Labutti K."/>
            <person name="Lipzen A."/>
            <person name="Lombard V."/>
            <person name="Magnuson J."/>
            <person name="Maillard F."/>
            <person name="Morin E."/>
            <person name="Murat C."/>
            <person name="Nolan M."/>
            <person name="Ohm R."/>
            <person name="Pangilinan J."/>
            <person name="Pereira M."/>
            <person name="Perotto S."/>
            <person name="Peter M."/>
            <person name="Riley R."/>
            <person name="Sitrit Y."/>
            <person name="Stielow B."/>
            <person name="Szollosi G."/>
            <person name="Zifcakova L."/>
            <person name="Stursova M."/>
            <person name="Spatafora J.W."/>
            <person name="Tedersoo L."/>
            <person name="Vaario L.-M."/>
            <person name="Yamada A."/>
            <person name="Yan M."/>
            <person name="Wang P."/>
            <person name="Xu J."/>
            <person name="Bruns T."/>
            <person name="Baldrian P."/>
            <person name="Vilgalys R."/>
            <person name="Henrissat B."/>
            <person name="Grigoriev I.V."/>
            <person name="Hibbett D."/>
            <person name="Nagy L.G."/>
            <person name="Martin F.M."/>
        </authorList>
    </citation>
    <scope>NUCLEOTIDE SEQUENCE</scope>
    <source>
        <strain evidence="1">P2</strain>
    </source>
</reference>
<accession>A0ACB6ZNQ2</accession>
<reference evidence="1" key="2">
    <citation type="journal article" date="2020" name="Nat. Commun.">
        <title>Large-scale genome sequencing of mycorrhizal fungi provides insights into the early evolution of symbiotic traits.</title>
        <authorList>
            <person name="Miyauchi S."/>
            <person name="Kiss E."/>
            <person name="Kuo A."/>
            <person name="Drula E."/>
            <person name="Kohler A."/>
            <person name="Sanchez-Garcia M."/>
            <person name="Morin E."/>
            <person name="Andreopoulos B."/>
            <person name="Barry K.W."/>
            <person name="Bonito G."/>
            <person name="Buee M."/>
            <person name="Carver A."/>
            <person name="Chen C."/>
            <person name="Cichocki N."/>
            <person name="Clum A."/>
            <person name="Culley D."/>
            <person name="Crous P.W."/>
            <person name="Fauchery L."/>
            <person name="Girlanda M."/>
            <person name="Hayes R.D."/>
            <person name="Keri Z."/>
            <person name="LaButti K."/>
            <person name="Lipzen A."/>
            <person name="Lombard V."/>
            <person name="Magnuson J."/>
            <person name="Maillard F."/>
            <person name="Murat C."/>
            <person name="Nolan M."/>
            <person name="Ohm R.A."/>
            <person name="Pangilinan J."/>
            <person name="Pereira M.F."/>
            <person name="Perotto S."/>
            <person name="Peter M."/>
            <person name="Pfister S."/>
            <person name="Riley R."/>
            <person name="Sitrit Y."/>
            <person name="Stielow J.B."/>
            <person name="Szollosi G."/>
            <person name="Zifcakova L."/>
            <person name="Stursova M."/>
            <person name="Spatafora J.W."/>
            <person name="Tedersoo L."/>
            <person name="Vaario L.M."/>
            <person name="Yamada A."/>
            <person name="Yan M."/>
            <person name="Wang P."/>
            <person name="Xu J."/>
            <person name="Bruns T."/>
            <person name="Baldrian P."/>
            <person name="Vilgalys R."/>
            <person name="Dunand C."/>
            <person name="Henrissat B."/>
            <person name="Grigoriev I.V."/>
            <person name="Hibbett D."/>
            <person name="Nagy L.G."/>
            <person name="Martin F.M."/>
        </authorList>
    </citation>
    <scope>NUCLEOTIDE SEQUENCE</scope>
    <source>
        <strain evidence="1">P2</strain>
    </source>
</reference>
<organism evidence="1 2">
    <name type="scientific">Thelephora ganbajun</name>
    <name type="common">Ganba fungus</name>
    <dbReference type="NCBI Taxonomy" id="370292"/>
    <lineage>
        <taxon>Eukaryota</taxon>
        <taxon>Fungi</taxon>
        <taxon>Dikarya</taxon>
        <taxon>Basidiomycota</taxon>
        <taxon>Agaricomycotina</taxon>
        <taxon>Agaricomycetes</taxon>
        <taxon>Thelephorales</taxon>
        <taxon>Thelephoraceae</taxon>
        <taxon>Thelephora</taxon>
    </lineage>
</organism>